<protein>
    <submittedName>
        <fullName evidence="1">Uncharacterized protein</fullName>
    </submittedName>
</protein>
<organism evidence="1">
    <name type="scientific">marine metagenome</name>
    <dbReference type="NCBI Taxonomy" id="408172"/>
    <lineage>
        <taxon>unclassified sequences</taxon>
        <taxon>metagenomes</taxon>
        <taxon>ecological metagenomes</taxon>
    </lineage>
</organism>
<gene>
    <name evidence="1" type="ORF">METZ01_LOCUS348964</name>
</gene>
<dbReference type="AlphaFoldDB" id="A0A382RFE0"/>
<dbReference type="EMBL" id="UINC01121156">
    <property type="protein sequence ID" value="SVC96110.1"/>
    <property type="molecule type" value="Genomic_DNA"/>
</dbReference>
<feature type="non-terminal residue" evidence="1">
    <location>
        <position position="1"/>
    </location>
</feature>
<proteinExistence type="predicted"/>
<reference evidence="1" key="1">
    <citation type="submission" date="2018-05" db="EMBL/GenBank/DDBJ databases">
        <authorList>
            <person name="Lanie J.A."/>
            <person name="Ng W.-L."/>
            <person name="Kazmierczak K.M."/>
            <person name="Andrzejewski T.M."/>
            <person name="Davidsen T.M."/>
            <person name="Wayne K.J."/>
            <person name="Tettelin H."/>
            <person name="Glass J.I."/>
            <person name="Rusch D."/>
            <person name="Podicherti R."/>
            <person name="Tsui H.-C.T."/>
            <person name="Winkler M.E."/>
        </authorList>
    </citation>
    <scope>NUCLEOTIDE SEQUENCE</scope>
</reference>
<evidence type="ECO:0000313" key="1">
    <source>
        <dbReference type="EMBL" id="SVC96110.1"/>
    </source>
</evidence>
<sequence length="28" mass="3187">VVQLIGSGHENRALFLSIHSKKNLYSKF</sequence>
<name>A0A382RFE0_9ZZZZ</name>
<accession>A0A382RFE0</accession>